<accession>A0A414J9X1</accession>
<feature type="transmembrane region" description="Helical" evidence="1">
    <location>
        <begin position="38"/>
        <end position="61"/>
    </location>
</feature>
<feature type="domain" description="SHOCT" evidence="2">
    <location>
        <begin position="296"/>
        <end position="323"/>
    </location>
</feature>
<dbReference type="InterPro" id="IPR025328">
    <property type="entry name" value="DUF4234"/>
</dbReference>
<feature type="transmembrane region" description="Helical" evidence="1">
    <location>
        <begin position="68"/>
        <end position="92"/>
    </location>
</feature>
<keyword evidence="1" id="KW-0812">Transmembrane</keyword>
<evidence type="ECO:0000313" key="4">
    <source>
        <dbReference type="EMBL" id="RHE41297.1"/>
    </source>
</evidence>
<feature type="transmembrane region" description="Helical" evidence="1">
    <location>
        <begin position="245"/>
        <end position="263"/>
    </location>
</feature>
<gene>
    <name evidence="4" type="ORF">DW740_03005</name>
</gene>
<dbReference type="Proteomes" id="UP000283745">
    <property type="component" value="Unassembled WGS sequence"/>
</dbReference>
<name>A0A414J9X1_9FIRM</name>
<dbReference type="Pfam" id="PF14018">
    <property type="entry name" value="DUF4234"/>
    <property type="match status" value="1"/>
</dbReference>
<sequence length="325" mass="37048">MKMKNSRISQIIVIVLLAISTIVLFFATFGSNRLRHQIWRSTTACCILFAIMIGALIYYIVMSNEKKISIIISIIAVGIELLVTFARAYYILYGKSQHVTMSNRWRAMWNNWMIPTHVVSGGVFLATAIIFLALLITFIKTKPIVQCKKEEINYTKPYTTVSSEIYCGMAKHVLLLLFTFGIWYYIWIYRMTGYTNATENEEYRNPTKKLLLCLFIPFYIIYWTYKTAQRVDKMAAAKGISSDMATLCLILAIFVPIIPPILLQDKMNNIATANDTQYVSTPKGEKVNGATLGTAEELKNFKELLDSGVITQEEFEAKKKQLLGL</sequence>
<organism evidence="4 5">
    <name type="scientific">Blautia obeum</name>
    <dbReference type="NCBI Taxonomy" id="40520"/>
    <lineage>
        <taxon>Bacteria</taxon>
        <taxon>Bacillati</taxon>
        <taxon>Bacillota</taxon>
        <taxon>Clostridia</taxon>
        <taxon>Lachnospirales</taxon>
        <taxon>Lachnospiraceae</taxon>
        <taxon>Blautia</taxon>
    </lineage>
</organism>
<feature type="transmembrane region" description="Helical" evidence="1">
    <location>
        <begin position="173"/>
        <end position="189"/>
    </location>
</feature>
<comment type="caution">
    <text evidence="4">The sequence shown here is derived from an EMBL/GenBank/DDBJ whole genome shotgun (WGS) entry which is preliminary data.</text>
</comment>
<dbReference type="EMBL" id="QSKF01000002">
    <property type="protein sequence ID" value="RHE41297.1"/>
    <property type="molecule type" value="Genomic_DNA"/>
</dbReference>
<feature type="transmembrane region" description="Helical" evidence="1">
    <location>
        <begin position="112"/>
        <end position="139"/>
    </location>
</feature>
<feature type="transmembrane region" description="Helical" evidence="1">
    <location>
        <begin position="12"/>
        <end position="32"/>
    </location>
</feature>
<feature type="transmembrane region" description="Helical" evidence="1">
    <location>
        <begin position="209"/>
        <end position="225"/>
    </location>
</feature>
<protein>
    <submittedName>
        <fullName evidence="4">DUF4234 domain-containing protein</fullName>
    </submittedName>
</protein>
<evidence type="ECO:0000259" key="3">
    <source>
        <dbReference type="Pfam" id="PF14018"/>
    </source>
</evidence>
<feature type="domain" description="DUF4234" evidence="3">
    <location>
        <begin position="170"/>
        <end position="232"/>
    </location>
</feature>
<reference evidence="4 5" key="1">
    <citation type="submission" date="2018-08" db="EMBL/GenBank/DDBJ databases">
        <title>A genome reference for cultivated species of the human gut microbiota.</title>
        <authorList>
            <person name="Zou Y."/>
            <person name="Xue W."/>
            <person name="Luo G."/>
        </authorList>
    </citation>
    <scope>NUCLEOTIDE SEQUENCE [LARGE SCALE GENOMIC DNA]</scope>
    <source>
        <strain evidence="4 5">AM28-23</strain>
    </source>
</reference>
<evidence type="ECO:0000256" key="1">
    <source>
        <dbReference type="SAM" id="Phobius"/>
    </source>
</evidence>
<keyword evidence="1" id="KW-1133">Transmembrane helix</keyword>
<keyword evidence="1" id="KW-0472">Membrane</keyword>
<proteinExistence type="predicted"/>
<dbReference type="InterPro" id="IPR018649">
    <property type="entry name" value="SHOCT"/>
</dbReference>
<evidence type="ECO:0000313" key="5">
    <source>
        <dbReference type="Proteomes" id="UP000283745"/>
    </source>
</evidence>
<dbReference type="Pfam" id="PF09851">
    <property type="entry name" value="SHOCT"/>
    <property type="match status" value="1"/>
</dbReference>
<evidence type="ECO:0000259" key="2">
    <source>
        <dbReference type="Pfam" id="PF09851"/>
    </source>
</evidence>
<dbReference type="AlphaFoldDB" id="A0A414J9X1"/>